<reference evidence="1 2" key="1">
    <citation type="submission" date="2016-02" db="EMBL/GenBank/DDBJ databases">
        <title>Genome analysis of coral dinoflagellate symbionts highlights evolutionary adaptations to a symbiotic lifestyle.</title>
        <authorList>
            <person name="Aranda M."/>
            <person name="Li Y."/>
            <person name="Liew Y.J."/>
            <person name="Baumgarten S."/>
            <person name="Simakov O."/>
            <person name="Wilson M."/>
            <person name="Piel J."/>
            <person name="Ashoor H."/>
            <person name="Bougouffa S."/>
            <person name="Bajic V.B."/>
            <person name="Ryu T."/>
            <person name="Ravasi T."/>
            <person name="Bayer T."/>
            <person name="Micklem G."/>
            <person name="Kim H."/>
            <person name="Bhak J."/>
            <person name="Lajeunesse T.C."/>
            <person name="Voolstra C.R."/>
        </authorList>
    </citation>
    <scope>NUCLEOTIDE SEQUENCE [LARGE SCALE GENOMIC DNA]</scope>
    <source>
        <strain evidence="1 2">CCMP2467</strain>
    </source>
</reference>
<dbReference type="Proteomes" id="UP000186817">
    <property type="component" value="Unassembled WGS sequence"/>
</dbReference>
<dbReference type="EMBL" id="LSRX01000011">
    <property type="protein sequence ID" value="OLQ14755.1"/>
    <property type="molecule type" value="Genomic_DNA"/>
</dbReference>
<keyword evidence="2" id="KW-1185">Reference proteome</keyword>
<accession>A0A1Q9F4Y2</accession>
<protein>
    <submittedName>
        <fullName evidence="1">Uncharacterized protein</fullName>
    </submittedName>
</protein>
<dbReference type="OrthoDB" id="10661609at2759"/>
<comment type="caution">
    <text evidence="1">The sequence shown here is derived from an EMBL/GenBank/DDBJ whole genome shotgun (WGS) entry which is preliminary data.</text>
</comment>
<proteinExistence type="predicted"/>
<name>A0A1Q9F4Y2_SYMMI</name>
<evidence type="ECO:0000313" key="1">
    <source>
        <dbReference type="EMBL" id="OLQ14755.1"/>
    </source>
</evidence>
<sequence length="144" mass="15654">MLTTFAQGAGAESPCLALEGPVFWLCPTPRVNAVANGVSRLFQAMDGWELHSVPQTHADLALQPSLLMQPRLVSLPKLIVLNPKQPEVKILPDALAQNLGIVLKTLGGDTHKAVVSFVLLSWLHKFLDNVLRFDAEAAQNKPET</sequence>
<dbReference type="AlphaFoldDB" id="A0A1Q9F4Y2"/>
<gene>
    <name evidence="1" type="ORF">AK812_SmicGene1060</name>
</gene>
<organism evidence="1 2">
    <name type="scientific">Symbiodinium microadriaticum</name>
    <name type="common">Dinoflagellate</name>
    <name type="synonym">Zooxanthella microadriatica</name>
    <dbReference type="NCBI Taxonomy" id="2951"/>
    <lineage>
        <taxon>Eukaryota</taxon>
        <taxon>Sar</taxon>
        <taxon>Alveolata</taxon>
        <taxon>Dinophyceae</taxon>
        <taxon>Suessiales</taxon>
        <taxon>Symbiodiniaceae</taxon>
        <taxon>Symbiodinium</taxon>
    </lineage>
</organism>
<evidence type="ECO:0000313" key="2">
    <source>
        <dbReference type="Proteomes" id="UP000186817"/>
    </source>
</evidence>